<organism evidence="6 7">
    <name type="scientific">Deinococcus koreensis</name>
    <dbReference type="NCBI Taxonomy" id="2054903"/>
    <lineage>
        <taxon>Bacteria</taxon>
        <taxon>Thermotogati</taxon>
        <taxon>Deinococcota</taxon>
        <taxon>Deinococci</taxon>
        <taxon>Deinococcales</taxon>
        <taxon>Deinococcaceae</taxon>
        <taxon>Deinococcus</taxon>
    </lineage>
</organism>
<keyword evidence="3" id="KW-0813">Transport</keyword>
<dbReference type="Proteomes" id="UP000236379">
    <property type="component" value="Unassembled WGS sequence"/>
</dbReference>
<feature type="signal peptide" evidence="5">
    <location>
        <begin position="1"/>
        <end position="21"/>
    </location>
</feature>
<reference evidence="6 7" key="1">
    <citation type="submission" date="2018-01" db="EMBL/GenBank/DDBJ databases">
        <title>Deinococcus koreensis sp. nov., a radiation-resistant bacterium isolated from river water.</title>
        <authorList>
            <person name="Choi A."/>
        </authorList>
    </citation>
    <scope>NUCLEOTIDE SEQUENCE [LARGE SCALE GENOMIC DNA]</scope>
    <source>
        <strain evidence="6 7">SJW1-2</strain>
    </source>
</reference>
<dbReference type="AlphaFoldDB" id="A0A2K3V035"/>
<dbReference type="Pfam" id="PF01547">
    <property type="entry name" value="SBP_bac_1"/>
    <property type="match status" value="1"/>
</dbReference>
<dbReference type="InterPro" id="IPR050490">
    <property type="entry name" value="Bact_solute-bd_prot1"/>
</dbReference>
<sequence length="437" mass="47584">MKKVAVLTTALSLLLANAAQAQTSIEYWLWDSNQQPAYQKCSADFTKKNPGITVKVTQKGWDDYWTGITTGFVSGTAPDVFTNHLARYPEFADNNQLVDIAPLIAQDKVATNIYYPGLADLWVKSGKRYGLPKDWDTVAVIYNVDMLKAAGITPAQLNNLSWNPTNGGTFEQAIARLTLDKNGKNGLAADFDKANVKQFGFASAYGAGANGQTEWSWLTATTGWKHNEGVFGKNYNFGDPRFVQSIQWLADLNLKKGYIPAFKDIQANGPDAQFVAKKAAMVVNGSWMIKYFVDNSPFKVGFALLPKGPNGKRMSMFNGLADSIWVGSKNKDAAWKWVKYLASAECQNTVGSYGVVFPAINSGVVKAQAVLKAKGVDVTAFTRQAKTPGGTFLFPITDNASKINDIMTSTMEGVFLGKAQAKDVLPAANDKVNALFK</sequence>
<proteinExistence type="inferred from homology"/>
<dbReference type="PANTHER" id="PTHR43649">
    <property type="entry name" value="ARABINOSE-BINDING PROTEIN-RELATED"/>
    <property type="match status" value="1"/>
</dbReference>
<name>A0A2K3V035_9DEIO</name>
<evidence type="ECO:0000256" key="2">
    <source>
        <dbReference type="ARBA" id="ARBA00008520"/>
    </source>
</evidence>
<dbReference type="RefSeq" id="WP_103312583.1">
    <property type="nucleotide sequence ID" value="NZ_PPPD01000001.1"/>
</dbReference>
<dbReference type="GO" id="GO:0030313">
    <property type="term" value="C:cell envelope"/>
    <property type="evidence" value="ECO:0007669"/>
    <property type="project" value="UniProtKB-SubCell"/>
</dbReference>
<dbReference type="OrthoDB" id="9782846at2"/>
<comment type="similarity">
    <text evidence="2">Belongs to the bacterial solute-binding protein 1 family.</text>
</comment>
<evidence type="ECO:0000256" key="1">
    <source>
        <dbReference type="ARBA" id="ARBA00004196"/>
    </source>
</evidence>
<dbReference type="Gene3D" id="3.40.190.10">
    <property type="entry name" value="Periplasmic binding protein-like II"/>
    <property type="match status" value="1"/>
</dbReference>
<dbReference type="EMBL" id="PPPD01000001">
    <property type="protein sequence ID" value="PNY82149.1"/>
    <property type="molecule type" value="Genomic_DNA"/>
</dbReference>
<feature type="chain" id="PRO_5014325473" evidence="5">
    <location>
        <begin position="22"/>
        <end position="437"/>
    </location>
</feature>
<dbReference type="PANTHER" id="PTHR43649:SF31">
    <property type="entry name" value="SN-GLYCEROL-3-PHOSPHATE-BINDING PERIPLASMIC PROTEIN UGPB"/>
    <property type="match status" value="1"/>
</dbReference>
<evidence type="ECO:0000256" key="5">
    <source>
        <dbReference type="SAM" id="SignalP"/>
    </source>
</evidence>
<comment type="caution">
    <text evidence="6">The sequence shown here is derived from an EMBL/GenBank/DDBJ whole genome shotgun (WGS) entry which is preliminary data.</text>
</comment>
<keyword evidence="7" id="KW-1185">Reference proteome</keyword>
<dbReference type="CDD" id="cd13585">
    <property type="entry name" value="PBP2_TMBP_like"/>
    <property type="match status" value="1"/>
</dbReference>
<dbReference type="InterPro" id="IPR006059">
    <property type="entry name" value="SBP"/>
</dbReference>
<keyword evidence="4 5" id="KW-0732">Signal</keyword>
<evidence type="ECO:0000313" key="6">
    <source>
        <dbReference type="EMBL" id="PNY82149.1"/>
    </source>
</evidence>
<protein>
    <submittedName>
        <fullName evidence="6">Sugar ABC transporter substrate-binding protein</fullName>
    </submittedName>
</protein>
<dbReference type="SUPFAM" id="SSF53850">
    <property type="entry name" value="Periplasmic binding protein-like II"/>
    <property type="match status" value="1"/>
</dbReference>
<comment type="subcellular location">
    <subcellularLocation>
        <location evidence="1">Cell envelope</location>
    </subcellularLocation>
</comment>
<evidence type="ECO:0000313" key="7">
    <source>
        <dbReference type="Proteomes" id="UP000236379"/>
    </source>
</evidence>
<gene>
    <name evidence="6" type="ORF">CVO96_12915</name>
</gene>
<accession>A0A2K3V035</accession>
<evidence type="ECO:0000256" key="3">
    <source>
        <dbReference type="ARBA" id="ARBA00022448"/>
    </source>
</evidence>
<evidence type="ECO:0000256" key="4">
    <source>
        <dbReference type="ARBA" id="ARBA00022729"/>
    </source>
</evidence>